<dbReference type="InterPro" id="IPR011990">
    <property type="entry name" value="TPR-like_helical_dom_sf"/>
</dbReference>
<dbReference type="RefSeq" id="WP_012346319.1">
    <property type="nucleotide sequence ID" value="NC_010524.1"/>
</dbReference>
<dbReference type="EMBL" id="CP001013">
    <property type="protein sequence ID" value="ACB33557.1"/>
    <property type="molecule type" value="Genomic_DNA"/>
</dbReference>
<dbReference type="Proteomes" id="UP000001693">
    <property type="component" value="Chromosome"/>
</dbReference>
<dbReference type="AlphaFoldDB" id="B1Y652"/>
<evidence type="ECO:0008006" key="3">
    <source>
        <dbReference type="Google" id="ProtNLM"/>
    </source>
</evidence>
<dbReference type="eggNOG" id="COG3271">
    <property type="taxonomic scope" value="Bacteria"/>
</dbReference>
<dbReference type="eggNOG" id="COG0457">
    <property type="taxonomic scope" value="Bacteria"/>
</dbReference>
<name>B1Y652_LEPCP</name>
<dbReference type="SUPFAM" id="SSF48452">
    <property type="entry name" value="TPR-like"/>
    <property type="match status" value="1"/>
</dbReference>
<dbReference type="OrthoDB" id="9814129at2"/>
<organism evidence="1 2">
    <name type="scientific">Leptothrix cholodnii (strain ATCC 51168 / LMG 8142 / SP-6)</name>
    <name type="common">Leptothrix discophora (strain SP-6)</name>
    <dbReference type="NCBI Taxonomy" id="395495"/>
    <lineage>
        <taxon>Bacteria</taxon>
        <taxon>Pseudomonadati</taxon>
        <taxon>Pseudomonadota</taxon>
        <taxon>Betaproteobacteria</taxon>
        <taxon>Burkholderiales</taxon>
        <taxon>Sphaerotilaceae</taxon>
        <taxon>Leptothrix</taxon>
    </lineage>
</organism>
<dbReference type="NCBIfam" id="NF033920">
    <property type="entry name" value="C39_PA2778_fam"/>
    <property type="match status" value="1"/>
</dbReference>
<dbReference type="InterPro" id="IPR039563">
    <property type="entry name" value="Peptidase_C39_single_dom"/>
</dbReference>
<sequence length="330" mass="34976" precursor="true">MAARATLAALLLGAVTGLSGCASWLPPPMTAALQQAAPRAGPTRVELDTVPFFPLTDAAQARHCGPQALASTLVAAGLPGDPLALAEATYLPARGGSLQIEMLAAARRSGALAVTLPGTLQALLDELDAGRPVLVLQNLGLAWAPRWHYAVLIGHDQAAREFILRSGNEARQRLPWATFEYTWARASHWAVAVLPPGQLPASASSAQTVQAAVDFERLAAPADAVRVWRSVLQRWPDQLVAALGLGNNLHALGQDDEAAQVFEAATQRHQSAVLWNNLAQVEIGRARWPQAQAALDQAFRRARDAEPRWLAEVQSTAAALAAARQAAGSR</sequence>
<dbReference type="KEGG" id="lch:Lcho_1288"/>
<dbReference type="PROSITE" id="PS51257">
    <property type="entry name" value="PROKAR_LIPOPROTEIN"/>
    <property type="match status" value="1"/>
</dbReference>
<dbReference type="Gene3D" id="1.25.40.10">
    <property type="entry name" value="Tetratricopeptide repeat domain"/>
    <property type="match status" value="1"/>
</dbReference>
<dbReference type="CDD" id="cd02549">
    <property type="entry name" value="Peptidase_C39A"/>
    <property type="match status" value="1"/>
</dbReference>
<dbReference type="Gene3D" id="3.90.70.10">
    <property type="entry name" value="Cysteine proteinases"/>
    <property type="match status" value="1"/>
</dbReference>
<dbReference type="HOGENOM" id="CLU_069114_0_0_4"/>
<proteinExistence type="predicted"/>
<evidence type="ECO:0000313" key="1">
    <source>
        <dbReference type="EMBL" id="ACB33557.1"/>
    </source>
</evidence>
<accession>B1Y652</accession>
<protein>
    <recommendedName>
        <fullName evidence="3">Peptidase C39-like domain-containing protein</fullName>
    </recommendedName>
</protein>
<reference evidence="1 2" key="1">
    <citation type="submission" date="2008-03" db="EMBL/GenBank/DDBJ databases">
        <title>Complete sequence of Leptothrix cholodnii SP-6.</title>
        <authorList>
            <consortium name="US DOE Joint Genome Institute"/>
            <person name="Copeland A."/>
            <person name="Lucas S."/>
            <person name="Lapidus A."/>
            <person name="Glavina del Rio T."/>
            <person name="Dalin E."/>
            <person name="Tice H."/>
            <person name="Bruce D."/>
            <person name="Goodwin L."/>
            <person name="Pitluck S."/>
            <person name="Chertkov O."/>
            <person name="Brettin T."/>
            <person name="Detter J.C."/>
            <person name="Han C."/>
            <person name="Kuske C.R."/>
            <person name="Schmutz J."/>
            <person name="Larimer F."/>
            <person name="Land M."/>
            <person name="Hauser L."/>
            <person name="Kyrpides N."/>
            <person name="Lykidis A."/>
            <person name="Emerson D."/>
            <person name="Richardson P."/>
        </authorList>
    </citation>
    <scope>NUCLEOTIDE SEQUENCE [LARGE SCALE GENOMIC DNA]</scope>
    <source>
        <strain evidence="2">ATCC 51168 / LMG 8142 / SP-6</strain>
    </source>
</reference>
<evidence type="ECO:0000313" key="2">
    <source>
        <dbReference type="Proteomes" id="UP000001693"/>
    </source>
</evidence>
<keyword evidence="2" id="KW-1185">Reference proteome</keyword>
<gene>
    <name evidence="1" type="ordered locus">Lcho_1288</name>
</gene>
<dbReference type="STRING" id="395495.Lcho_1288"/>